<protein>
    <submittedName>
        <fullName evidence="2">Uncharacterized protein</fullName>
    </submittedName>
</protein>
<organism evidence="2 3">
    <name type="scientific">Tanacetum coccineum</name>
    <dbReference type="NCBI Taxonomy" id="301880"/>
    <lineage>
        <taxon>Eukaryota</taxon>
        <taxon>Viridiplantae</taxon>
        <taxon>Streptophyta</taxon>
        <taxon>Embryophyta</taxon>
        <taxon>Tracheophyta</taxon>
        <taxon>Spermatophyta</taxon>
        <taxon>Magnoliopsida</taxon>
        <taxon>eudicotyledons</taxon>
        <taxon>Gunneridae</taxon>
        <taxon>Pentapetalae</taxon>
        <taxon>asterids</taxon>
        <taxon>campanulids</taxon>
        <taxon>Asterales</taxon>
        <taxon>Asteraceae</taxon>
        <taxon>Asteroideae</taxon>
        <taxon>Anthemideae</taxon>
        <taxon>Anthemidinae</taxon>
        <taxon>Tanacetum</taxon>
    </lineage>
</organism>
<sequence>MKLTENYRLYAKVFGVDVPMTQSQSTVSTQGTHGTTSAPRTPTHVVAERESSAQRRSTVIRLRIPPRRSTRLTPPTPIPTASEAEDIVVQDTISVWSLVRAESQTEAEAREMWCKAKST</sequence>
<dbReference type="EMBL" id="BQNB010012098">
    <property type="protein sequence ID" value="GJS99159.1"/>
    <property type="molecule type" value="Genomic_DNA"/>
</dbReference>
<reference evidence="2" key="1">
    <citation type="journal article" date="2022" name="Int. J. Mol. Sci.">
        <title>Draft Genome of Tanacetum Coccineum: Genomic Comparison of Closely Related Tanacetum-Family Plants.</title>
        <authorList>
            <person name="Yamashiro T."/>
            <person name="Shiraishi A."/>
            <person name="Nakayama K."/>
            <person name="Satake H."/>
        </authorList>
    </citation>
    <scope>NUCLEOTIDE SEQUENCE</scope>
</reference>
<comment type="caution">
    <text evidence="2">The sequence shown here is derived from an EMBL/GenBank/DDBJ whole genome shotgun (WGS) entry which is preliminary data.</text>
</comment>
<evidence type="ECO:0000313" key="2">
    <source>
        <dbReference type="EMBL" id="GJS99159.1"/>
    </source>
</evidence>
<reference evidence="2" key="2">
    <citation type="submission" date="2022-01" db="EMBL/GenBank/DDBJ databases">
        <authorList>
            <person name="Yamashiro T."/>
            <person name="Shiraishi A."/>
            <person name="Satake H."/>
            <person name="Nakayama K."/>
        </authorList>
    </citation>
    <scope>NUCLEOTIDE SEQUENCE</scope>
</reference>
<evidence type="ECO:0000313" key="3">
    <source>
        <dbReference type="Proteomes" id="UP001151760"/>
    </source>
</evidence>
<gene>
    <name evidence="2" type="ORF">Tco_0820329</name>
</gene>
<name>A0ABQ5A949_9ASTR</name>
<accession>A0ABQ5A949</accession>
<dbReference type="Proteomes" id="UP001151760">
    <property type="component" value="Unassembled WGS sequence"/>
</dbReference>
<feature type="region of interest" description="Disordered" evidence="1">
    <location>
        <begin position="65"/>
        <end position="84"/>
    </location>
</feature>
<evidence type="ECO:0000256" key="1">
    <source>
        <dbReference type="SAM" id="MobiDB-lite"/>
    </source>
</evidence>
<feature type="region of interest" description="Disordered" evidence="1">
    <location>
        <begin position="22"/>
        <end position="57"/>
    </location>
</feature>
<feature type="compositionally biased region" description="Low complexity" evidence="1">
    <location>
        <begin position="22"/>
        <end position="37"/>
    </location>
</feature>
<keyword evidence="3" id="KW-1185">Reference proteome</keyword>
<proteinExistence type="predicted"/>